<sequence>MPGRGTRAEGIGGRVLRRKLLAALAGIGELRPFRWPSARRHRITSLALAVLVVLAGILGYGPLTDGAADDVCTRQPVACGLVTNLLSSIIVAFLVSLLWIGTISRWIVLRRHLRRIRENPRRLGAELGPGTGADDFIEPPGVLAMLEAELRSGAAGVPLIVTGAAGSGKTMLLGRLAVRLAEQGLVPVMLSMRGRHPEDSVTALARATFLSQIDRFVTRERDGEQIWRKAADQRRVVVLVDSLDEMGSDIGFVDVRELTRALLDRVVDEDVGLVLAARPESLPAVLPGYRFPMPALPVEETVARLVEWGVPAPLGSELTTRLALHQVPFYAVLCRELALAELSEVAGLPGPVLGRRVALLDSVIARRTADAAVSEDTLRVLGSIAWTQIRFGHTVCGVEDYLSAGESPGLGRRPRNRGELLAVLRAAQSVGVLRMGLPQGQIAFRHPLLLSHVASLSVVDGLGSGRGRRFLAAVLARTVMREPIMALETALLRQPSPACARRLMSMAEELPPVAPVLRNLSLVNMLASVAAALSDRRLKRRCLRLYRRLWTGARPADRGAAVPYVGLLDVGRSGAFLWSILDLDDQYVARWACAQLLAEPDVERFMRLAEFVDGFTARMRAPDGPTEGSDIVERAFWFIPALADGLPAGPARDRAAGHLLELRRCLEQLTLRDAPGALGAESSLAQGYKLAAFRHPALPPDAGACELLRSGRFWYARLEAVQAVGRRLHHNPGDRRALGALRDARRDSHPFVRAMAALALRCADEPWSRLLWYSEESLSGSAVSALAPEALQLLGEVTLWLNHNEKAEQGKRDANSLRSSLPRCMSARASRSRLTADGPCGEECGFGLCPYTAEATGRHSRDLLNEAICRSIRQAGLRAGTPAWYDSSRRKEYTAIWKTLETFYQNRMR</sequence>
<dbReference type="SUPFAM" id="SSF48371">
    <property type="entry name" value="ARM repeat"/>
    <property type="match status" value="1"/>
</dbReference>
<dbReference type="AlphaFoldDB" id="A0A918ID33"/>
<accession>A0A918ID33</accession>
<dbReference type="SMART" id="SM00382">
    <property type="entry name" value="AAA"/>
    <property type="match status" value="1"/>
</dbReference>
<keyword evidence="1" id="KW-0472">Membrane</keyword>
<keyword evidence="1" id="KW-1133">Transmembrane helix</keyword>
<dbReference type="InterPro" id="IPR003593">
    <property type="entry name" value="AAA+_ATPase"/>
</dbReference>
<dbReference type="Pfam" id="PF05729">
    <property type="entry name" value="NACHT"/>
    <property type="match status" value="1"/>
</dbReference>
<organism evidence="3 4">
    <name type="scientific">Streptomyces filipinensis</name>
    <dbReference type="NCBI Taxonomy" id="66887"/>
    <lineage>
        <taxon>Bacteria</taxon>
        <taxon>Bacillati</taxon>
        <taxon>Actinomycetota</taxon>
        <taxon>Actinomycetes</taxon>
        <taxon>Kitasatosporales</taxon>
        <taxon>Streptomycetaceae</taxon>
        <taxon>Streptomyces</taxon>
    </lineage>
</organism>
<dbReference type="Gene3D" id="3.40.50.300">
    <property type="entry name" value="P-loop containing nucleotide triphosphate hydrolases"/>
    <property type="match status" value="1"/>
</dbReference>
<reference evidence="3" key="1">
    <citation type="journal article" date="2014" name="Int. J. Syst. Evol. Microbiol.">
        <title>Complete genome sequence of Corynebacterium casei LMG S-19264T (=DSM 44701T), isolated from a smear-ripened cheese.</title>
        <authorList>
            <consortium name="US DOE Joint Genome Institute (JGI-PGF)"/>
            <person name="Walter F."/>
            <person name="Albersmeier A."/>
            <person name="Kalinowski J."/>
            <person name="Ruckert C."/>
        </authorList>
    </citation>
    <scope>NUCLEOTIDE SEQUENCE</scope>
    <source>
        <strain evidence="3">JCM 4369</strain>
    </source>
</reference>
<name>A0A918ID33_9ACTN</name>
<feature type="transmembrane region" description="Helical" evidence="1">
    <location>
        <begin position="43"/>
        <end position="61"/>
    </location>
</feature>
<feature type="domain" description="NACHT" evidence="2">
    <location>
        <begin position="157"/>
        <end position="281"/>
    </location>
</feature>
<feature type="transmembrane region" description="Helical" evidence="1">
    <location>
        <begin position="81"/>
        <end position="108"/>
    </location>
</feature>
<gene>
    <name evidence="3" type="ORF">GCM10010260_45320</name>
</gene>
<protein>
    <recommendedName>
        <fullName evidence="2">NACHT domain-containing protein</fullName>
    </recommendedName>
</protein>
<dbReference type="SUPFAM" id="SSF52540">
    <property type="entry name" value="P-loop containing nucleoside triphosphate hydrolases"/>
    <property type="match status" value="1"/>
</dbReference>
<dbReference type="InterPro" id="IPR016024">
    <property type="entry name" value="ARM-type_fold"/>
</dbReference>
<comment type="caution">
    <text evidence="3">The sequence shown here is derived from an EMBL/GenBank/DDBJ whole genome shotgun (WGS) entry which is preliminary data.</text>
</comment>
<reference evidence="3" key="2">
    <citation type="submission" date="2020-09" db="EMBL/GenBank/DDBJ databases">
        <authorList>
            <person name="Sun Q."/>
            <person name="Ohkuma M."/>
        </authorList>
    </citation>
    <scope>NUCLEOTIDE SEQUENCE</scope>
    <source>
        <strain evidence="3">JCM 4369</strain>
    </source>
</reference>
<evidence type="ECO:0000313" key="4">
    <source>
        <dbReference type="Proteomes" id="UP000618795"/>
    </source>
</evidence>
<keyword evidence="1" id="KW-0812">Transmembrane</keyword>
<evidence type="ECO:0000313" key="3">
    <source>
        <dbReference type="EMBL" id="GGV03511.1"/>
    </source>
</evidence>
<dbReference type="EMBL" id="BMTD01000010">
    <property type="protein sequence ID" value="GGV03511.1"/>
    <property type="molecule type" value="Genomic_DNA"/>
</dbReference>
<dbReference type="InterPro" id="IPR007111">
    <property type="entry name" value="NACHT_NTPase"/>
</dbReference>
<evidence type="ECO:0000256" key="1">
    <source>
        <dbReference type="SAM" id="Phobius"/>
    </source>
</evidence>
<evidence type="ECO:0000259" key="2">
    <source>
        <dbReference type="PROSITE" id="PS50837"/>
    </source>
</evidence>
<dbReference type="Proteomes" id="UP000618795">
    <property type="component" value="Unassembled WGS sequence"/>
</dbReference>
<dbReference type="InterPro" id="IPR027417">
    <property type="entry name" value="P-loop_NTPase"/>
</dbReference>
<proteinExistence type="predicted"/>
<keyword evidence="4" id="KW-1185">Reference proteome</keyword>
<dbReference type="PROSITE" id="PS50837">
    <property type="entry name" value="NACHT"/>
    <property type="match status" value="1"/>
</dbReference>